<comment type="caution">
    <text evidence="3">The sequence shown here is derived from an EMBL/GenBank/DDBJ whole genome shotgun (WGS) entry which is preliminary data.</text>
</comment>
<sequence>MSRSSSLYIAGLNISQIIAIVWLPMTEGSGAKFKETKEPRPDTENNIYGTSERRRINPTGGSERFTRRLAYVSSRVPEGAVTQGDVLL</sequence>
<dbReference type="Proteomes" id="UP000314294">
    <property type="component" value="Unassembled WGS sequence"/>
</dbReference>
<name>A0A4Z2HPE0_9TELE</name>
<feature type="region of interest" description="Disordered" evidence="1">
    <location>
        <begin position="31"/>
        <end position="60"/>
    </location>
</feature>
<keyword evidence="2" id="KW-0472">Membrane</keyword>
<accession>A0A4Z2HPE0</accession>
<gene>
    <name evidence="3" type="ORF">EYF80_022387</name>
</gene>
<keyword evidence="2" id="KW-0812">Transmembrane</keyword>
<reference evidence="3 4" key="1">
    <citation type="submission" date="2019-03" db="EMBL/GenBank/DDBJ databases">
        <title>First draft genome of Liparis tanakae, snailfish: a comprehensive survey of snailfish specific genes.</title>
        <authorList>
            <person name="Kim W."/>
            <person name="Song I."/>
            <person name="Jeong J.-H."/>
            <person name="Kim D."/>
            <person name="Kim S."/>
            <person name="Ryu S."/>
            <person name="Song J.Y."/>
            <person name="Lee S.K."/>
        </authorList>
    </citation>
    <scope>NUCLEOTIDE SEQUENCE [LARGE SCALE GENOMIC DNA]</scope>
    <source>
        <tissue evidence="3">Muscle</tissue>
    </source>
</reference>
<feature type="transmembrane region" description="Helical" evidence="2">
    <location>
        <begin position="6"/>
        <end position="25"/>
    </location>
</feature>
<evidence type="ECO:0000313" key="3">
    <source>
        <dbReference type="EMBL" id="TNN67441.1"/>
    </source>
</evidence>
<keyword evidence="4" id="KW-1185">Reference proteome</keyword>
<dbReference type="AlphaFoldDB" id="A0A4Z2HPE0"/>
<dbReference type="EMBL" id="SRLO01000204">
    <property type="protein sequence ID" value="TNN67441.1"/>
    <property type="molecule type" value="Genomic_DNA"/>
</dbReference>
<keyword evidence="2" id="KW-1133">Transmembrane helix</keyword>
<protein>
    <submittedName>
        <fullName evidence="3">Uncharacterized protein</fullName>
    </submittedName>
</protein>
<proteinExistence type="predicted"/>
<feature type="compositionally biased region" description="Basic and acidic residues" evidence="1">
    <location>
        <begin position="32"/>
        <end position="43"/>
    </location>
</feature>
<evidence type="ECO:0000313" key="4">
    <source>
        <dbReference type="Proteomes" id="UP000314294"/>
    </source>
</evidence>
<evidence type="ECO:0000256" key="2">
    <source>
        <dbReference type="SAM" id="Phobius"/>
    </source>
</evidence>
<organism evidence="3 4">
    <name type="scientific">Liparis tanakae</name>
    <name type="common">Tanaka's snailfish</name>
    <dbReference type="NCBI Taxonomy" id="230148"/>
    <lineage>
        <taxon>Eukaryota</taxon>
        <taxon>Metazoa</taxon>
        <taxon>Chordata</taxon>
        <taxon>Craniata</taxon>
        <taxon>Vertebrata</taxon>
        <taxon>Euteleostomi</taxon>
        <taxon>Actinopterygii</taxon>
        <taxon>Neopterygii</taxon>
        <taxon>Teleostei</taxon>
        <taxon>Neoteleostei</taxon>
        <taxon>Acanthomorphata</taxon>
        <taxon>Eupercaria</taxon>
        <taxon>Perciformes</taxon>
        <taxon>Cottioidei</taxon>
        <taxon>Cottales</taxon>
        <taxon>Liparidae</taxon>
        <taxon>Liparis</taxon>
    </lineage>
</organism>
<evidence type="ECO:0000256" key="1">
    <source>
        <dbReference type="SAM" id="MobiDB-lite"/>
    </source>
</evidence>